<proteinExistence type="predicted"/>
<evidence type="ECO:0000313" key="4">
    <source>
        <dbReference type="EMBL" id="PQA59925.1"/>
    </source>
</evidence>
<evidence type="ECO:0000256" key="2">
    <source>
        <dbReference type="SAM" id="MobiDB-lite"/>
    </source>
</evidence>
<dbReference type="PANTHER" id="PTHR46558:SF4">
    <property type="entry name" value="DNA-BIDING PHAGE PROTEIN"/>
    <property type="match status" value="1"/>
</dbReference>
<dbReference type="Proteomes" id="UP000239590">
    <property type="component" value="Unassembled WGS sequence"/>
</dbReference>
<sequence>MSIISENIRYLRNRNDLTQEQLARRLGTKRPNIGAYEEARANPPRETLIKLSQLFGVTLDQLLTVDLRRIRDTPSLNLGPASATPPVYRPETPRPPQPIQKVVDTYFREKSQVNLVAQRVTLRKLNRLDFLSDTPVELPKASEAFNRATVTAPPVIQTPVPTTPVDSGIRLVNQGRMSEYVMKSRQGEYIQQLPPFQGPQTKAGVVRAFEVGDDFSIPGSILIAEQVTDWYTLEDSRHYLIVSRMQGLLYRRVYNQLKIKSTLLLSSDNPGIQTIELSLKDIVEVWAVRGFYSTKLPEPPVSLDRMKALVEELKEELDRAKA</sequence>
<dbReference type="Gene3D" id="1.10.260.40">
    <property type="entry name" value="lambda repressor-like DNA-binding domains"/>
    <property type="match status" value="1"/>
</dbReference>
<dbReference type="RefSeq" id="WP_104711782.1">
    <property type="nucleotide sequence ID" value="NZ_PTRA01000001.1"/>
</dbReference>
<gene>
    <name evidence="4" type="ORF">C5O19_09970</name>
</gene>
<dbReference type="PANTHER" id="PTHR46558">
    <property type="entry name" value="TRACRIPTIONAL REGULATORY PROTEIN-RELATED-RELATED"/>
    <property type="match status" value="1"/>
</dbReference>
<evidence type="ECO:0000256" key="1">
    <source>
        <dbReference type="ARBA" id="ARBA00023125"/>
    </source>
</evidence>
<protein>
    <recommendedName>
        <fullName evidence="3">HTH cro/C1-type domain-containing protein</fullName>
    </recommendedName>
</protein>
<dbReference type="CDD" id="cd00093">
    <property type="entry name" value="HTH_XRE"/>
    <property type="match status" value="1"/>
</dbReference>
<evidence type="ECO:0000259" key="3">
    <source>
        <dbReference type="PROSITE" id="PS50943"/>
    </source>
</evidence>
<dbReference type="PROSITE" id="PS50943">
    <property type="entry name" value="HTH_CROC1"/>
    <property type="match status" value="1"/>
</dbReference>
<dbReference type="EMBL" id="PTRA01000001">
    <property type="protein sequence ID" value="PQA59925.1"/>
    <property type="molecule type" value="Genomic_DNA"/>
</dbReference>
<dbReference type="SMART" id="SM00530">
    <property type="entry name" value="HTH_XRE"/>
    <property type="match status" value="1"/>
</dbReference>
<dbReference type="GO" id="GO:0003677">
    <property type="term" value="F:DNA binding"/>
    <property type="evidence" value="ECO:0007669"/>
    <property type="project" value="UniProtKB-KW"/>
</dbReference>
<keyword evidence="5" id="KW-1185">Reference proteome</keyword>
<organism evidence="4 5">
    <name type="scientific">Siphonobacter curvatus</name>
    <dbReference type="NCBI Taxonomy" id="2094562"/>
    <lineage>
        <taxon>Bacteria</taxon>
        <taxon>Pseudomonadati</taxon>
        <taxon>Bacteroidota</taxon>
        <taxon>Cytophagia</taxon>
        <taxon>Cytophagales</taxon>
        <taxon>Cytophagaceae</taxon>
        <taxon>Siphonobacter</taxon>
    </lineage>
</organism>
<dbReference type="OrthoDB" id="3831186at2"/>
<dbReference type="AlphaFoldDB" id="A0A2S7IQD8"/>
<dbReference type="SUPFAM" id="SSF47413">
    <property type="entry name" value="lambda repressor-like DNA-binding domains"/>
    <property type="match status" value="1"/>
</dbReference>
<comment type="caution">
    <text evidence="4">The sequence shown here is derived from an EMBL/GenBank/DDBJ whole genome shotgun (WGS) entry which is preliminary data.</text>
</comment>
<name>A0A2S7IQD8_9BACT</name>
<reference evidence="5" key="1">
    <citation type="submission" date="2018-02" db="EMBL/GenBank/DDBJ databases">
        <title>Genome sequencing of Solimonas sp. HR-BB.</title>
        <authorList>
            <person name="Lee Y."/>
            <person name="Jeon C.O."/>
        </authorList>
    </citation>
    <scope>NUCLEOTIDE SEQUENCE [LARGE SCALE GENOMIC DNA]</scope>
    <source>
        <strain evidence="5">HR-U</strain>
    </source>
</reference>
<feature type="region of interest" description="Disordered" evidence="2">
    <location>
        <begin position="74"/>
        <end position="96"/>
    </location>
</feature>
<keyword evidence="1" id="KW-0238">DNA-binding</keyword>
<evidence type="ECO:0000313" key="5">
    <source>
        <dbReference type="Proteomes" id="UP000239590"/>
    </source>
</evidence>
<dbReference type="InterPro" id="IPR001387">
    <property type="entry name" value="Cro/C1-type_HTH"/>
</dbReference>
<accession>A0A2S7IQD8</accession>
<dbReference type="Pfam" id="PF01381">
    <property type="entry name" value="HTH_3"/>
    <property type="match status" value="1"/>
</dbReference>
<dbReference type="InterPro" id="IPR010982">
    <property type="entry name" value="Lambda_DNA-bd_dom_sf"/>
</dbReference>
<feature type="domain" description="HTH cro/C1-type" evidence="3">
    <location>
        <begin position="8"/>
        <end position="62"/>
    </location>
</feature>